<keyword evidence="4" id="KW-0812">Transmembrane</keyword>
<evidence type="ECO:0000256" key="4">
    <source>
        <dbReference type="SAM" id="Phobius"/>
    </source>
</evidence>
<evidence type="ECO:0000256" key="3">
    <source>
        <dbReference type="SAM" id="MobiDB-lite"/>
    </source>
</evidence>
<feature type="transmembrane region" description="Helical" evidence="4">
    <location>
        <begin position="21"/>
        <end position="44"/>
    </location>
</feature>
<dbReference type="PANTHER" id="PTHR37042:SF4">
    <property type="entry name" value="OUTER MEMBRANE PROTEIN RV1973"/>
    <property type="match status" value="1"/>
</dbReference>
<dbReference type="PANTHER" id="PTHR37042">
    <property type="entry name" value="OUTER MEMBRANE PROTEIN RV1973"/>
    <property type="match status" value="1"/>
</dbReference>
<comment type="subcellular location">
    <subcellularLocation>
        <location evidence="1">Membrane</location>
    </subcellularLocation>
</comment>
<accession>C1AYW2</accession>
<dbReference type="HOGENOM" id="CLU_097545_0_0_11"/>
<sequence>MTRITTHPESGRPAPGKDRTLKASFAAVTALVVIAVVAAGWFGFGWARALFVDKPIADARDSALTGAQQAAINLNTVDSADLEGSFENMKSSITGDKMNQDLQATVDGFTDQMRQSGAASKAELIQGTLTELNTDDGTAKALVVVAVTTTWPDRFDKAKVTMRMDVQDVDGVWKASSVEPVGGRIPLESGPVPGAAPAPAPADQAPADQVPAEQAPAEQVPAPEDDGGQ</sequence>
<reference evidence="5 6" key="1">
    <citation type="submission" date="2009-03" db="EMBL/GenBank/DDBJ databases">
        <title>Comparison of the complete genome sequences of Rhodococcus erythropolis PR4 and Rhodococcus opacus B4.</title>
        <authorList>
            <person name="Takarada H."/>
            <person name="Sekine M."/>
            <person name="Hosoyama A."/>
            <person name="Yamada R."/>
            <person name="Fujisawa T."/>
            <person name="Omata S."/>
            <person name="Shimizu A."/>
            <person name="Tsukatani N."/>
            <person name="Tanikawa S."/>
            <person name="Fujita N."/>
            <person name="Harayama S."/>
        </authorList>
    </citation>
    <scope>NUCLEOTIDE SEQUENCE [LARGE SCALE GENOMIC DNA]</scope>
    <source>
        <strain evidence="5 6">B4</strain>
    </source>
</reference>
<keyword evidence="2 4" id="KW-0472">Membrane</keyword>
<proteinExistence type="predicted"/>
<organism evidence="5 6">
    <name type="scientific">Rhodococcus opacus (strain B4)</name>
    <dbReference type="NCBI Taxonomy" id="632772"/>
    <lineage>
        <taxon>Bacteria</taxon>
        <taxon>Bacillati</taxon>
        <taxon>Actinomycetota</taxon>
        <taxon>Actinomycetes</taxon>
        <taxon>Mycobacteriales</taxon>
        <taxon>Nocardiaceae</taxon>
        <taxon>Rhodococcus</taxon>
    </lineage>
</organism>
<keyword evidence="4" id="KW-1133">Transmembrane helix</keyword>
<dbReference type="GO" id="GO:0016020">
    <property type="term" value="C:membrane"/>
    <property type="evidence" value="ECO:0007669"/>
    <property type="project" value="UniProtKB-SubCell"/>
</dbReference>
<dbReference type="AlphaFoldDB" id="C1AYW2"/>
<dbReference type="EMBL" id="AP011115">
    <property type="protein sequence ID" value="BAH49890.1"/>
    <property type="molecule type" value="Genomic_DNA"/>
</dbReference>
<evidence type="ECO:0008006" key="7">
    <source>
        <dbReference type="Google" id="ProtNLM"/>
    </source>
</evidence>
<feature type="region of interest" description="Disordered" evidence="3">
    <location>
        <begin position="183"/>
        <end position="229"/>
    </location>
</feature>
<evidence type="ECO:0000256" key="2">
    <source>
        <dbReference type="ARBA" id="ARBA00023136"/>
    </source>
</evidence>
<gene>
    <name evidence="5" type="ordered locus">ROP_16430</name>
</gene>
<dbReference type="KEGG" id="rop:ROP_16430"/>
<feature type="compositionally biased region" description="Low complexity" evidence="3">
    <location>
        <begin position="201"/>
        <end position="222"/>
    </location>
</feature>
<dbReference type="PATRIC" id="fig|632772.20.peg.1724"/>
<dbReference type="Proteomes" id="UP000002212">
    <property type="component" value="Chromosome"/>
</dbReference>
<protein>
    <recommendedName>
        <fullName evidence="7">Mce-associated membrane protein</fullName>
    </recommendedName>
</protein>
<name>C1AYW2_RHOOB</name>
<evidence type="ECO:0000256" key="1">
    <source>
        <dbReference type="ARBA" id="ARBA00004370"/>
    </source>
</evidence>
<dbReference type="RefSeq" id="WP_012688858.1">
    <property type="nucleotide sequence ID" value="NC_012522.1"/>
</dbReference>
<dbReference type="STRING" id="632772.ROP_16430"/>
<evidence type="ECO:0000313" key="5">
    <source>
        <dbReference type="EMBL" id="BAH49890.1"/>
    </source>
</evidence>
<evidence type="ECO:0000313" key="6">
    <source>
        <dbReference type="Proteomes" id="UP000002212"/>
    </source>
</evidence>